<comment type="subcellular location">
    <subcellularLocation>
        <location evidence="1">Cell envelope</location>
    </subcellularLocation>
</comment>
<keyword evidence="6" id="KW-0762">Sugar transport</keyword>
<evidence type="ECO:0000256" key="4">
    <source>
        <dbReference type="ARBA" id="ARBA00022729"/>
    </source>
</evidence>
<keyword evidence="4 5" id="KW-0732">Signal</keyword>
<accession>A0A9X0YQK0</accession>
<dbReference type="GO" id="GO:0030313">
    <property type="term" value="C:cell envelope"/>
    <property type="evidence" value="ECO:0007669"/>
    <property type="project" value="UniProtKB-SubCell"/>
</dbReference>
<comment type="similarity">
    <text evidence="2">Belongs to the bacterial solute-binding protein 1 family.</text>
</comment>
<protein>
    <submittedName>
        <fullName evidence="6">Multiple sugar transport system substrate-binding protein/sn-glycerol 3-phosphate transport system substrate-binding protein</fullName>
    </submittedName>
</protein>
<name>A0A9X0YQK0_9BACI</name>
<gene>
    <name evidence="6" type="ORF">J2Z64_001109</name>
</gene>
<organism evidence="6 7">
    <name type="scientific">Oceanobacillus polygoni</name>
    <dbReference type="NCBI Taxonomy" id="1235259"/>
    <lineage>
        <taxon>Bacteria</taxon>
        <taxon>Bacillati</taxon>
        <taxon>Bacillota</taxon>
        <taxon>Bacilli</taxon>
        <taxon>Bacillales</taxon>
        <taxon>Bacillaceae</taxon>
        <taxon>Oceanobacillus</taxon>
    </lineage>
</organism>
<evidence type="ECO:0000256" key="2">
    <source>
        <dbReference type="ARBA" id="ARBA00008520"/>
    </source>
</evidence>
<evidence type="ECO:0000256" key="1">
    <source>
        <dbReference type="ARBA" id="ARBA00004196"/>
    </source>
</evidence>
<dbReference type="EMBL" id="JAGGMB010000003">
    <property type="protein sequence ID" value="MBP2076878.1"/>
    <property type="molecule type" value="Genomic_DNA"/>
</dbReference>
<keyword evidence="3" id="KW-0813">Transport</keyword>
<reference evidence="6" key="1">
    <citation type="submission" date="2021-03" db="EMBL/GenBank/DDBJ databases">
        <title>Genomic Encyclopedia of Type Strains, Phase IV (KMG-IV): sequencing the most valuable type-strain genomes for metagenomic binning, comparative biology and taxonomic classification.</title>
        <authorList>
            <person name="Goeker M."/>
        </authorList>
    </citation>
    <scope>NUCLEOTIDE SEQUENCE</scope>
    <source>
        <strain evidence="6">DSM 107338</strain>
    </source>
</reference>
<sequence>MKASMKLVSLLLLILLLAACGNSEASSDDTQNGEKTVVDYWHVNAETQGGQTVEELVKEFNESQDEIIVEPRYNSGMYQGLMQNLQAEAAAGNAPALVQIGWSYREYFSNNFHFIEPQEIIKNISEDEGYLEEKFLPNVLALAENNDGSQVGLPYSLSTPILYLNMDILNEAGVSPEDLTSWEAVKEAAKTISESTDNYGLYIAEAADNWNVQQLIESNDAAIINDGKAAFANEQGFEAYQLYADMITEDKSALHIGSDEGTQAFVTGDVGIAHLTIAQRKNISDNAAFEVSGVPSPAFDGEQLKVPAGGSLLAITTDDEEKQQAAWEFTKFLYEADSIAAWTEGTGYLPPTVDAVDNNDELKALMDEDTMMLSAYHQLENLVPWAPFPGGSGLQAEQLLIDMRDKILAGAPIEETMKATQEEINNLLQ</sequence>
<proteinExistence type="inferred from homology"/>
<dbReference type="PANTHER" id="PTHR43649">
    <property type="entry name" value="ARABINOSE-BINDING PROTEIN-RELATED"/>
    <property type="match status" value="1"/>
</dbReference>
<evidence type="ECO:0000256" key="3">
    <source>
        <dbReference type="ARBA" id="ARBA00022448"/>
    </source>
</evidence>
<dbReference type="Proteomes" id="UP001138793">
    <property type="component" value="Unassembled WGS sequence"/>
</dbReference>
<dbReference type="OrthoDB" id="9795467at2"/>
<dbReference type="InterPro" id="IPR006059">
    <property type="entry name" value="SBP"/>
</dbReference>
<feature type="chain" id="PRO_5040960708" evidence="5">
    <location>
        <begin position="26"/>
        <end position="429"/>
    </location>
</feature>
<feature type="signal peptide" evidence="5">
    <location>
        <begin position="1"/>
        <end position="25"/>
    </location>
</feature>
<keyword evidence="7" id="KW-1185">Reference proteome</keyword>
<evidence type="ECO:0000313" key="6">
    <source>
        <dbReference type="EMBL" id="MBP2076878.1"/>
    </source>
</evidence>
<dbReference type="SUPFAM" id="SSF53850">
    <property type="entry name" value="Periplasmic binding protein-like II"/>
    <property type="match status" value="1"/>
</dbReference>
<evidence type="ECO:0000313" key="7">
    <source>
        <dbReference type="Proteomes" id="UP001138793"/>
    </source>
</evidence>
<dbReference type="InterPro" id="IPR050490">
    <property type="entry name" value="Bact_solute-bd_prot1"/>
</dbReference>
<dbReference type="RefSeq" id="WP_149473071.1">
    <property type="nucleotide sequence ID" value="NZ_JAGGMB010000003.1"/>
</dbReference>
<dbReference type="PROSITE" id="PS51257">
    <property type="entry name" value="PROKAR_LIPOPROTEIN"/>
    <property type="match status" value="1"/>
</dbReference>
<evidence type="ECO:0000256" key="5">
    <source>
        <dbReference type="SAM" id="SignalP"/>
    </source>
</evidence>
<dbReference type="PANTHER" id="PTHR43649:SF31">
    <property type="entry name" value="SN-GLYCEROL-3-PHOSPHATE-BINDING PERIPLASMIC PROTEIN UGPB"/>
    <property type="match status" value="1"/>
</dbReference>
<dbReference type="Pfam" id="PF13416">
    <property type="entry name" value="SBP_bac_8"/>
    <property type="match status" value="1"/>
</dbReference>
<comment type="caution">
    <text evidence="6">The sequence shown here is derived from an EMBL/GenBank/DDBJ whole genome shotgun (WGS) entry which is preliminary data.</text>
</comment>
<dbReference type="Gene3D" id="3.40.190.10">
    <property type="entry name" value="Periplasmic binding protein-like II"/>
    <property type="match status" value="2"/>
</dbReference>
<dbReference type="AlphaFoldDB" id="A0A9X0YQK0"/>